<gene>
    <name evidence="1" type="ORF">FB192DRAFT_1133557</name>
</gene>
<protein>
    <submittedName>
        <fullName evidence="1">Uncharacterized protein</fullName>
    </submittedName>
</protein>
<comment type="caution">
    <text evidence="1">The sequence shown here is derived from an EMBL/GenBank/DDBJ whole genome shotgun (WGS) entry which is preliminary data.</text>
</comment>
<dbReference type="Proteomes" id="UP000469890">
    <property type="component" value="Unassembled WGS sequence"/>
</dbReference>
<organism evidence="1 2">
    <name type="scientific">Mucor circinelloides f. lusitanicus</name>
    <name type="common">Mucor racemosus var. lusitanicus</name>
    <dbReference type="NCBI Taxonomy" id="29924"/>
    <lineage>
        <taxon>Eukaryota</taxon>
        <taxon>Fungi</taxon>
        <taxon>Fungi incertae sedis</taxon>
        <taxon>Mucoromycota</taxon>
        <taxon>Mucoromycotina</taxon>
        <taxon>Mucoromycetes</taxon>
        <taxon>Mucorales</taxon>
        <taxon>Mucorineae</taxon>
        <taxon>Mucoraceae</taxon>
        <taxon>Mucor</taxon>
    </lineage>
</organism>
<reference evidence="1 2" key="1">
    <citation type="submission" date="2019-09" db="EMBL/GenBank/DDBJ databases">
        <authorList>
            <consortium name="DOE Joint Genome Institute"/>
            <person name="Mondo S.J."/>
            <person name="Navarro-Mendoza M.I."/>
            <person name="Perez-Arques C."/>
            <person name="Panchal S."/>
            <person name="Nicolas F.E."/>
            <person name="Ganguly P."/>
            <person name="Pangilinan J."/>
            <person name="Grigoriev I."/>
            <person name="Heitman J."/>
            <person name="Sanya K."/>
            <person name="Garre V."/>
        </authorList>
    </citation>
    <scope>NUCLEOTIDE SEQUENCE [LARGE SCALE GENOMIC DNA]</scope>
    <source>
        <strain evidence="1 2">MU402</strain>
    </source>
</reference>
<evidence type="ECO:0000313" key="2">
    <source>
        <dbReference type="Proteomes" id="UP000469890"/>
    </source>
</evidence>
<sequence length="77" mass="8299">MVPSDRILFTWVTSCCTGVAISIGATAAGCCGNGRADSIVDSSNTTSAVDNADNFIICRMIEKKERERGKKTPWSKR</sequence>
<dbReference type="PROSITE" id="PS51257">
    <property type="entry name" value="PROKAR_LIPOPROTEIN"/>
    <property type="match status" value="1"/>
</dbReference>
<accession>A0A8H4BC97</accession>
<evidence type="ECO:0000313" key="1">
    <source>
        <dbReference type="EMBL" id="KAF1799386.1"/>
    </source>
</evidence>
<dbReference type="EMBL" id="JAAECE010000006">
    <property type="protein sequence ID" value="KAF1799386.1"/>
    <property type="molecule type" value="Genomic_DNA"/>
</dbReference>
<name>A0A8H4BC97_MUCCL</name>
<proteinExistence type="predicted"/>
<dbReference type="AlphaFoldDB" id="A0A8H4BC97"/>